<keyword evidence="8" id="KW-1133">Transmembrane helix</keyword>
<dbReference type="InterPro" id="IPR001789">
    <property type="entry name" value="Sig_transdc_resp-reg_receiver"/>
</dbReference>
<evidence type="ECO:0000259" key="11">
    <source>
        <dbReference type="PROSITE" id="PS50112"/>
    </source>
</evidence>
<feature type="domain" description="Histidine kinase" evidence="9">
    <location>
        <begin position="727"/>
        <end position="952"/>
    </location>
</feature>
<keyword evidence="5" id="KW-0418">Kinase</keyword>
<name>A0ABS8XYB4_9BURK</name>
<dbReference type="EMBL" id="JAJTWU010000005">
    <property type="protein sequence ID" value="MCE4555734.1"/>
    <property type="molecule type" value="Genomic_DNA"/>
</dbReference>
<dbReference type="Pfam" id="PF00512">
    <property type="entry name" value="HisKA"/>
    <property type="match status" value="1"/>
</dbReference>
<dbReference type="CDD" id="cd00130">
    <property type="entry name" value="PAS"/>
    <property type="match status" value="4"/>
</dbReference>
<gene>
    <name evidence="13" type="ORF">LXT13_15105</name>
</gene>
<feature type="transmembrane region" description="Helical" evidence="8">
    <location>
        <begin position="181"/>
        <end position="199"/>
    </location>
</feature>
<dbReference type="Pfam" id="PF13426">
    <property type="entry name" value="PAS_9"/>
    <property type="match status" value="1"/>
</dbReference>
<dbReference type="SMART" id="SM00086">
    <property type="entry name" value="PAC"/>
    <property type="match status" value="3"/>
</dbReference>
<dbReference type="PROSITE" id="PS50109">
    <property type="entry name" value="HIS_KIN"/>
    <property type="match status" value="1"/>
</dbReference>
<keyword evidence="14" id="KW-1185">Reference proteome</keyword>
<comment type="catalytic activity">
    <reaction evidence="1">
        <text>ATP + protein L-histidine = ADP + protein N-phospho-L-histidine.</text>
        <dbReference type="EC" id="2.7.13.3"/>
    </reaction>
</comment>
<feature type="transmembrane region" description="Helical" evidence="8">
    <location>
        <begin position="147"/>
        <end position="169"/>
    </location>
</feature>
<dbReference type="Pfam" id="PF02518">
    <property type="entry name" value="HATPase_c"/>
    <property type="match status" value="1"/>
</dbReference>
<evidence type="ECO:0000259" key="9">
    <source>
        <dbReference type="PROSITE" id="PS50109"/>
    </source>
</evidence>
<comment type="caution">
    <text evidence="13">The sequence shown here is derived from an EMBL/GenBank/DDBJ whole genome shotgun (WGS) entry which is preliminary data.</text>
</comment>
<keyword evidence="8" id="KW-0472">Membrane</keyword>
<feature type="domain" description="PAS" evidence="11">
    <location>
        <begin position="466"/>
        <end position="541"/>
    </location>
</feature>
<dbReference type="NCBIfam" id="TIGR00229">
    <property type="entry name" value="sensory_box"/>
    <property type="match status" value="4"/>
</dbReference>
<dbReference type="Gene3D" id="3.40.50.2300">
    <property type="match status" value="1"/>
</dbReference>
<dbReference type="CDD" id="cd16922">
    <property type="entry name" value="HATPase_EvgS-ArcB-TorS-like"/>
    <property type="match status" value="1"/>
</dbReference>
<dbReference type="PRINTS" id="PR00344">
    <property type="entry name" value="BCTRLSENSOR"/>
</dbReference>
<dbReference type="PROSITE" id="PS50113">
    <property type="entry name" value="PAC"/>
    <property type="match status" value="2"/>
</dbReference>
<feature type="transmembrane region" description="Helical" evidence="8">
    <location>
        <begin position="66"/>
        <end position="85"/>
    </location>
</feature>
<dbReference type="InterPro" id="IPR004358">
    <property type="entry name" value="Sig_transdc_His_kin-like_C"/>
</dbReference>
<feature type="domain" description="PAC" evidence="12">
    <location>
        <begin position="283"/>
        <end position="338"/>
    </location>
</feature>
<dbReference type="Gene3D" id="1.10.287.130">
    <property type="match status" value="1"/>
</dbReference>
<dbReference type="InterPro" id="IPR013656">
    <property type="entry name" value="PAS_4"/>
</dbReference>
<keyword evidence="4" id="KW-0808">Transferase</keyword>
<feature type="modified residue" description="4-aspartylphosphate" evidence="6">
    <location>
        <position position="1032"/>
    </location>
</feature>
<dbReference type="Pfam" id="PF00072">
    <property type="entry name" value="Response_reg"/>
    <property type="match status" value="1"/>
</dbReference>
<feature type="region of interest" description="Disordered" evidence="7">
    <location>
        <begin position="1"/>
        <end position="21"/>
    </location>
</feature>
<evidence type="ECO:0000256" key="7">
    <source>
        <dbReference type="SAM" id="MobiDB-lite"/>
    </source>
</evidence>
<dbReference type="Pfam" id="PF08448">
    <property type="entry name" value="PAS_4"/>
    <property type="match status" value="2"/>
</dbReference>
<reference evidence="13 14" key="1">
    <citation type="submission" date="2021-12" db="EMBL/GenBank/DDBJ databases">
        <title>Genome seq of P8.</title>
        <authorList>
            <person name="Seo T."/>
        </authorList>
    </citation>
    <scope>NUCLEOTIDE SEQUENCE [LARGE SCALE GENOMIC DNA]</scope>
    <source>
        <strain evidence="13 14">P8</strain>
    </source>
</reference>
<evidence type="ECO:0000259" key="10">
    <source>
        <dbReference type="PROSITE" id="PS50110"/>
    </source>
</evidence>
<dbReference type="PANTHER" id="PTHR43047">
    <property type="entry name" value="TWO-COMPONENT HISTIDINE PROTEIN KINASE"/>
    <property type="match status" value="1"/>
</dbReference>
<dbReference type="SUPFAM" id="SSF52172">
    <property type="entry name" value="CheY-like"/>
    <property type="match status" value="1"/>
</dbReference>
<evidence type="ECO:0000313" key="13">
    <source>
        <dbReference type="EMBL" id="MCE4555734.1"/>
    </source>
</evidence>
<feature type="transmembrane region" description="Helical" evidence="8">
    <location>
        <begin position="37"/>
        <end position="54"/>
    </location>
</feature>
<dbReference type="SUPFAM" id="SSF55874">
    <property type="entry name" value="ATPase domain of HSP90 chaperone/DNA topoisomerase II/histidine kinase"/>
    <property type="match status" value="1"/>
</dbReference>
<dbReference type="InterPro" id="IPR036890">
    <property type="entry name" value="HATPase_C_sf"/>
</dbReference>
<dbReference type="InterPro" id="IPR001610">
    <property type="entry name" value="PAC"/>
</dbReference>
<evidence type="ECO:0000313" key="14">
    <source>
        <dbReference type="Proteomes" id="UP001200741"/>
    </source>
</evidence>
<dbReference type="CDD" id="cd17546">
    <property type="entry name" value="REC_hyHK_CKI1_RcsC-like"/>
    <property type="match status" value="1"/>
</dbReference>
<dbReference type="InterPro" id="IPR005467">
    <property type="entry name" value="His_kinase_dom"/>
</dbReference>
<evidence type="ECO:0000259" key="12">
    <source>
        <dbReference type="PROSITE" id="PS50113"/>
    </source>
</evidence>
<evidence type="ECO:0000256" key="4">
    <source>
        <dbReference type="ARBA" id="ARBA00022679"/>
    </source>
</evidence>
<dbReference type="PROSITE" id="PS50112">
    <property type="entry name" value="PAS"/>
    <property type="match status" value="1"/>
</dbReference>
<protein>
    <recommendedName>
        <fullName evidence="2">histidine kinase</fullName>
        <ecNumber evidence="2">2.7.13.3</ecNumber>
    </recommendedName>
</protein>
<evidence type="ECO:0000256" key="8">
    <source>
        <dbReference type="SAM" id="Phobius"/>
    </source>
</evidence>
<keyword evidence="3 6" id="KW-0597">Phosphoprotein</keyword>
<dbReference type="InterPro" id="IPR011006">
    <property type="entry name" value="CheY-like_superfamily"/>
</dbReference>
<dbReference type="PANTHER" id="PTHR43047:SF64">
    <property type="entry name" value="HISTIDINE KINASE CONTAINING CHEY-HOMOLOGOUS RECEIVER DOMAIN AND PAS DOMAIN-RELATED"/>
    <property type="match status" value="1"/>
</dbReference>
<accession>A0ABS8XYB4</accession>
<dbReference type="InterPro" id="IPR036097">
    <property type="entry name" value="HisK_dim/P_sf"/>
</dbReference>
<dbReference type="SMART" id="SM00387">
    <property type="entry name" value="HATPase_c"/>
    <property type="match status" value="1"/>
</dbReference>
<dbReference type="Gene3D" id="3.30.565.10">
    <property type="entry name" value="Histidine kinase-like ATPase, C-terminal domain"/>
    <property type="match status" value="1"/>
</dbReference>
<dbReference type="InterPro" id="IPR000014">
    <property type="entry name" value="PAS"/>
</dbReference>
<dbReference type="SMART" id="SM00448">
    <property type="entry name" value="REC"/>
    <property type="match status" value="1"/>
</dbReference>
<dbReference type="RefSeq" id="WP_233372778.1">
    <property type="nucleotide sequence ID" value="NZ_JAJTWU010000005.1"/>
</dbReference>
<dbReference type="InterPro" id="IPR003594">
    <property type="entry name" value="HATPase_dom"/>
</dbReference>
<feature type="transmembrane region" description="Helical" evidence="8">
    <location>
        <begin position="97"/>
        <end position="115"/>
    </location>
</feature>
<dbReference type="SMART" id="SM00091">
    <property type="entry name" value="PAS"/>
    <property type="match status" value="3"/>
</dbReference>
<dbReference type="EC" id="2.7.13.3" evidence="2"/>
<dbReference type="CDD" id="cd00082">
    <property type="entry name" value="HisKA"/>
    <property type="match status" value="1"/>
</dbReference>
<keyword evidence="8" id="KW-0812">Transmembrane</keyword>
<dbReference type="Proteomes" id="UP001200741">
    <property type="component" value="Unassembled WGS sequence"/>
</dbReference>
<evidence type="ECO:0000256" key="5">
    <source>
        <dbReference type="ARBA" id="ARBA00022777"/>
    </source>
</evidence>
<evidence type="ECO:0000256" key="6">
    <source>
        <dbReference type="PROSITE-ProRule" id="PRU00169"/>
    </source>
</evidence>
<organism evidence="13 14">
    <name type="scientific">Pelomonas cellulosilytica</name>
    <dbReference type="NCBI Taxonomy" id="2906762"/>
    <lineage>
        <taxon>Bacteria</taxon>
        <taxon>Pseudomonadati</taxon>
        <taxon>Pseudomonadota</taxon>
        <taxon>Betaproteobacteria</taxon>
        <taxon>Burkholderiales</taxon>
        <taxon>Sphaerotilaceae</taxon>
        <taxon>Roseateles</taxon>
    </lineage>
</organism>
<dbReference type="SMART" id="SM00388">
    <property type="entry name" value="HisKA"/>
    <property type="match status" value="1"/>
</dbReference>
<evidence type="ECO:0000256" key="3">
    <source>
        <dbReference type="ARBA" id="ARBA00022553"/>
    </source>
</evidence>
<evidence type="ECO:0000256" key="1">
    <source>
        <dbReference type="ARBA" id="ARBA00000085"/>
    </source>
</evidence>
<evidence type="ECO:0000256" key="2">
    <source>
        <dbReference type="ARBA" id="ARBA00012438"/>
    </source>
</evidence>
<dbReference type="PROSITE" id="PS50110">
    <property type="entry name" value="RESPONSE_REGULATORY"/>
    <property type="match status" value="1"/>
</dbReference>
<dbReference type="SUPFAM" id="SSF47384">
    <property type="entry name" value="Homodimeric domain of signal transducing histidine kinase"/>
    <property type="match status" value="1"/>
</dbReference>
<dbReference type="SUPFAM" id="SSF55785">
    <property type="entry name" value="PYP-like sensor domain (PAS domain)"/>
    <property type="match status" value="4"/>
</dbReference>
<dbReference type="InterPro" id="IPR035965">
    <property type="entry name" value="PAS-like_dom_sf"/>
</dbReference>
<dbReference type="Gene3D" id="3.30.450.20">
    <property type="entry name" value="PAS domain"/>
    <property type="match status" value="4"/>
</dbReference>
<sequence length="1100" mass="120641">MPRSGVDHVGSLVGHAEPPERQRARLQSSMRWQASRVFLLACAPIFMPVAALLALTRQPDEWLDGWAPPALALLIALLAMLRLVMTARSPQQRDRPAVSLLMLTLVMVLPVVIAVSRDVGLWSLSLPLMSLVIAFATGLLGLSAGLVLAALGTAAVAGLAAAEALGWATHPMPAADLMMRVIVQAALLVSGLIAGLGMLKMLQRSLAEADERTARFRGLLGMAVDWYWEMDRDFRFTHVAEERPGSSGLDLQARLGRTPWEVDASGLSDDELDAHRADLESHRPFHGMVARRQGVDGSTRWVSISGEPRFDAHGNFRGYWGVGRDVTHEVAAEQTVLATETRYRELFRRSPSPLVLHRWGRVVDANPAAMAMFGYAQRSSMIGQDLFSHYEPGDDETARQQAARLEALAPGAMQPMAEYRLRTLSRRRRLVQATSVRVETASGPATLTFFTDQTEQSRAQDALRRSESLLSHLVATSPDVITLTEADSGRYAMVNKAFEHLTGWSSDEVMGRTPDEIAIWHHAGDRDAIRESVRRDGIANNVPVSFRRKDGSAVSMLVSVAPFQMDGQHYLVLYARDVSESERTRLVHSAILENASIGIALTRDQQFVLANPRIEDMFGWERGTLIGQHGSVVWPTVEDWHSISRDLSPRLTAGEQVEFERTMRRRDGSTFLARLLAQIVDPAHPSRGGTIWIVEDVTERRRVEDQLAHAKDAAQAASRAKSAFLANTSHEIRTPLNGLLGLGRLAQQPDISEAQRLDYLNQMMDSAESLSGLISDILDLSKIEAGRLTLETQPFSLRELLASIRLAYLTLAQARGLTFAVQIDPALPAWVFGDPLRTRQILSNYLTNALKFTERGGITVNVQALSRNARGSAGEWVRIEVTDTGPGIAAEQQPRLFQPFTQADESTTRRFGGTGLGLSICRELATLMGGDVGMRSVLREGSTFWAELPLPAAPAPLAHPPREPRAAGATQDALHGRRVLIAEDHPVNMLIAVAQLEQWGMEVAQASDGRQAVEAVLAAASVGKPFDIVLMDVQMPVMGGHDATRELRKHFNAEELPIVALTAAALVSERNDAFAAGMNDFLTKPIDTPKLHQTLLRLTQ</sequence>
<dbReference type="InterPro" id="IPR003661">
    <property type="entry name" value="HisK_dim/P_dom"/>
</dbReference>
<dbReference type="InterPro" id="IPR000700">
    <property type="entry name" value="PAS-assoc_C"/>
</dbReference>
<feature type="domain" description="PAC" evidence="12">
    <location>
        <begin position="657"/>
        <end position="709"/>
    </location>
</feature>
<proteinExistence type="predicted"/>
<feature type="domain" description="Response regulatory" evidence="10">
    <location>
        <begin position="978"/>
        <end position="1099"/>
    </location>
</feature>
<dbReference type="Pfam" id="PF13188">
    <property type="entry name" value="PAS_8"/>
    <property type="match status" value="1"/>
</dbReference>